<comment type="caution">
    <text evidence="1">The sequence shown here is derived from an EMBL/GenBank/DDBJ whole genome shotgun (WGS) entry which is preliminary data.</text>
</comment>
<dbReference type="Proteomes" id="UP000006253">
    <property type="component" value="Unassembled WGS sequence"/>
</dbReference>
<dbReference type="AlphaFoldDB" id="A0A0E2AYP4"/>
<dbReference type="EMBL" id="AHMY02000069">
    <property type="protein sequence ID" value="EKO13619.1"/>
    <property type="molecule type" value="Genomic_DNA"/>
</dbReference>
<protein>
    <submittedName>
        <fullName evidence="1">Uncharacterized protein</fullName>
    </submittedName>
</protein>
<reference evidence="1 2" key="1">
    <citation type="submission" date="2012-10" db="EMBL/GenBank/DDBJ databases">
        <authorList>
            <person name="Harkins D.M."/>
            <person name="Durkin A.S."/>
            <person name="Brinkac L.M."/>
            <person name="Selengut J.D."/>
            <person name="Sanka R."/>
            <person name="DePew J."/>
            <person name="Purushe J."/>
            <person name="Peacock S.J."/>
            <person name="Thaipadungpanit J."/>
            <person name="Wuthiekanun V.W."/>
            <person name="Day N.P."/>
            <person name="Vinetz J.M."/>
            <person name="Sutton G.G."/>
            <person name="Nelson W.C."/>
            <person name="Fouts D.E."/>
        </authorList>
    </citation>
    <scope>NUCLEOTIDE SEQUENCE [LARGE SCALE GENOMIC DNA]</scope>
    <source>
        <strain evidence="1 2">H1</strain>
    </source>
</reference>
<accession>A0A0E2AYP4</accession>
<organism evidence="1 2">
    <name type="scientific">Leptospira kirschneri str. H1</name>
    <dbReference type="NCBI Taxonomy" id="1049966"/>
    <lineage>
        <taxon>Bacteria</taxon>
        <taxon>Pseudomonadati</taxon>
        <taxon>Spirochaetota</taxon>
        <taxon>Spirochaetia</taxon>
        <taxon>Leptospirales</taxon>
        <taxon>Leptospiraceae</taxon>
        <taxon>Leptospira</taxon>
    </lineage>
</organism>
<name>A0A0E2AYP4_9LEPT</name>
<evidence type="ECO:0000313" key="1">
    <source>
        <dbReference type="EMBL" id="EKO13619.1"/>
    </source>
</evidence>
<gene>
    <name evidence="1" type="ORF">LEP1GSC081_0094</name>
</gene>
<sequence length="45" mass="5362">MCLKKRSYVLLLGRMKIVSENEWALLQRRKNSQKIISNLKLLVFV</sequence>
<proteinExistence type="predicted"/>
<evidence type="ECO:0000313" key="2">
    <source>
        <dbReference type="Proteomes" id="UP000006253"/>
    </source>
</evidence>